<dbReference type="EMBL" id="JACHFV010000013">
    <property type="protein sequence ID" value="MBB5296741.1"/>
    <property type="molecule type" value="Genomic_DNA"/>
</dbReference>
<evidence type="ECO:0000256" key="3">
    <source>
        <dbReference type="ARBA" id="ARBA00022898"/>
    </source>
</evidence>
<proteinExistence type="inferred from homology"/>
<dbReference type="SUPFAM" id="SSF53383">
    <property type="entry name" value="PLP-dependent transferases"/>
    <property type="match status" value="1"/>
</dbReference>
<evidence type="ECO:0000256" key="5">
    <source>
        <dbReference type="ARBA" id="ARBA00037974"/>
    </source>
</evidence>
<comment type="similarity">
    <text evidence="5">Belongs to the class-II pyridoxal-phosphate-dependent aminotransferase family. MalY/PatB cystathionine beta-lyase subfamily.</text>
</comment>
<dbReference type="EC" id="4.4.1.13" evidence="2"/>
<evidence type="ECO:0000313" key="10">
    <source>
        <dbReference type="Proteomes" id="UP000536909"/>
    </source>
</evidence>
<dbReference type="CDD" id="cd00609">
    <property type="entry name" value="AAT_like"/>
    <property type="match status" value="1"/>
</dbReference>
<dbReference type="EMBL" id="VBRC01000011">
    <property type="protein sequence ID" value="TLK24166.1"/>
    <property type="molecule type" value="Genomic_DNA"/>
</dbReference>
<dbReference type="GO" id="GO:0008483">
    <property type="term" value="F:transaminase activity"/>
    <property type="evidence" value="ECO:0007669"/>
    <property type="project" value="UniProtKB-KW"/>
</dbReference>
<dbReference type="PANTHER" id="PTHR43525:SF1">
    <property type="entry name" value="PROTEIN MALY"/>
    <property type="match status" value="1"/>
</dbReference>
<reference evidence="8 9" key="1">
    <citation type="submission" date="2019-04" db="EMBL/GenBank/DDBJ databases">
        <title>Deinococcus metalilatus MA1002 mutant No.5.</title>
        <authorList>
            <person name="Park W."/>
            <person name="Park C."/>
        </authorList>
    </citation>
    <scope>NUCLEOTIDE SEQUENCE [LARGE SCALE GENOMIC DNA]</scope>
    <source>
        <strain evidence="8 9">MA1002-m5</strain>
    </source>
</reference>
<accession>A0AAJ5JXT0</accession>
<evidence type="ECO:0000313" key="8">
    <source>
        <dbReference type="EMBL" id="TLK24166.1"/>
    </source>
</evidence>
<dbReference type="AlphaFoldDB" id="A0AAJ5JXT0"/>
<keyword evidence="8" id="KW-0032">Aminotransferase</keyword>
<reference evidence="7 10" key="2">
    <citation type="submission" date="2020-08" db="EMBL/GenBank/DDBJ databases">
        <title>Genomic Encyclopedia of Type Strains, Phase IV (KMG-IV): sequencing the most valuable type-strain genomes for metagenomic binning, comparative biology and taxonomic classification.</title>
        <authorList>
            <person name="Goeker M."/>
        </authorList>
    </citation>
    <scope>NUCLEOTIDE SEQUENCE [LARGE SCALE GENOMIC DNA]</scope>
    <source>
        <strain evidence="7 10">DSM 105434</strain>
    </source>
</reference>
<feature type="domain" description="Aminotransferase class I/classII large" evidence="6">
    <location>
        <begin position="68"/>
        <end position="397"/>
    </location>
</feature>
<gene>
    <name evidence="8" type="ORF">FCS05_15010</name>
    <name evidence="7" type="ORF">HNQ10_003594</name>
</gene>
<dbReference type="Proteomes" id="UP000536909">
    <property type="component" value="Unassembled WGS sequence"/>
</dbReference>
<evidence type="ECO:0000256" key="4">
    <source>
        <dbReference type="ARBA" id="ARBA00023239"/>
    </source>
</evidence>
<dbReference type="InterPro" id="IPR004839">
    <property type="entry name" value="Aminotransferase_I/II_large"/>
</dbReference>
<evidence type="ECO:0000313" key="9">
    <source>
        <dbReference type="Proteomes" id="UP000308000"/>
    </source>
</evidence>
<dbReference type="GO" id="GO:0047804">
    <property type="term" value="F:cysteine-S-conjugate beta-lyase activity"/>
    <property type="evidence" value="ECO:0007669"/>
    <property type="project" value="UniProtKB-EC"/>
</dbReference>
<keyword evidence="10" id="KW-1185">Reference proteome</keyword>
<dbReference type="InterPro" id="IPR051798">
    <property type="entry name" value="Class-II_PLP-Dep_Aminotrans"/>
</dbReference>
<comment type="caution">
    <text evidence="8">The sequence shown here is derived from an EMBL/GenBank/DDBJ whole genome shotgun (WGS) entry which is preliminary data.</text>
</comment>
<organism evidence="8 9">
    <name type="scientific">Deinococcus metallilatus</name>
    <dbReference type="NCBI Taxonomy" id="1211322"/>
    <lineage>
        <taxon>Bacteria</taxon>
        <taxon>Thermotogati</taxon>
        <taxon>Deinococcota</taxon>
        <taxon>Deinococci</taxon>
        <taxon>Deinococcales</taxon>
        <taxon>Deinococcaceae</taxon>
        <taxon>Deinococcus</taxon>
    </lineage>
</organism>
<dbReference type="PANTHER" id="PTHR43525">
    <property type="entry name" value="PROTEIN MALY"/>
    <property type="match status" value="1"/>
</dbReference>
<dbReference type="InterPro" id="IPR015421">
    <property type="entry name" value="PyrdxlP-dep_Trfase_major"/>
</dbReference>
<evidence type="ECO:0000313" key="7">
    <source>
        <dbReference type="EMBL" id="MBB5296741.1"/>
    </source>
</evidence>
<dbReference type="Gene3D" id="3.90.1150.10">
    <property type="entry name" value="Aspartate Aminotransferase, domain 1"/>
    <property type="match status" value="1"/>
</dbReference>
<dbReference type="Gene3D" id="3.40.640.10">
    <property type="entry name" value="Type I PLP-dependent aspartate aminotransferase-like (Major domain)"/>
    <property type="match status" value="1"/>
</dbReference>
<dbReference type="Proteomes" id="UP000308000">
    <property type="component" value="Unassembled WGS sequence"/>
</dbReference>
<dbReference type="Pfam" id="PF00155">
    <property type="entry name" value="Aminotran_1_2"/>
    <property type="match status" value="1"/>
</dbReference>
<keyword evidence="8" id="KW-0808">Transferase</keyword>
<dbReference type="RefSeq" id="WP_129119497.1">
    <property type="nucleotide sequence ID" value="NZ_BSUI01000001.1"/>
</dbReference>
<evidence type="ECO:0000256" key="1">
    <source>
        <dbReference type="ARBA" id="ARBA00001933"/>
    </source>
</evidence>
<evidence type="ECO:0000259" key="6">
    <source>
        <dbReference type="Pfam" id="PF00155"/>
    </source>
</evidence>
<keyword evidence="3" id="KW-0663">Pyridoxal phosphate</keyword>
<comment type="cofactor">
    <cofactor evidence="1">
        <name>pyridoxal 5'-phosphate</name>
        <dbReference type="ChEBI" id="CHEBI:597326"/>
    </cofactor>
</comment>
<dbReference type="InterPro" id="IPR015422">
    <property type="entry name" value="PyrdxlP-dep_Trfase_small"/>
</dbReference>
<dbReference type="GO" id="GO:0030170">
    <property type="term" value="F:pyridoxal phosphate binding"/>
    <property type="evidence" value="ECO:0007669"/>
    <property type="project" value="InterPro"/>
</dbReference>
<dbReference type="InterPro" id="IPR015424">
    <property type="entry name" value="PyrdxlP-dep_Trfase"/>
</dbReference>
<evidence type="ECO:0000256" key="2">
    <source>
        <dbReference type="ARBA" id="ARBA00012224"/>
    </source>
</evidence>
<keyword evidence="4 7" id="KW-0456">Lyase</keyword>
<name>A0AAJ5JXT0_9DEIO</name>
<protein>
    <recommendedName>
        <fullName evidence="2">cysteine-S-conjugate beta-lyase</fullName>
        <ecNumber evidence="2">4.4.1.13</ecNumber>
    </recommendedName>
</protein>
<sequence>MTDPQLPELTPDVSGADAYGTLDPAALRHADSLKWNKYEEGVIPLWVADMDFPVAPPILAALQERLTRGLGYHLQGGPALQNALRAKLATQGLTELPEDGLSFLPGVVPGLYAAVAALTEPGEPVLTMTPIYHPFHLSITEQGRRVAAAPLREGTEGHLARWEIDWDAMEAAAQGTRLLLLCHPHNPTGRVWDAEELVRLRDFALAHDLYVVSDELHADLRYTDAPFESFAADPRVRGKTLTLTGPCKAYNTAALGIGVMVGHDAALVKRVRGAAGGLMGHPSALSATMWLAALQEGGPWLADTLAYLRGNRAVLHAFLDARLPWVRATEPEATYLAWLDLRAHPRASSIQNFLLEEARLGVHDGPLFAPDELKGRYQGFIRLNFATSRPLLIEALERMADALGAEVPATVESR</sequence>